<dbReference type="EMBL" id="GGEC01002531">
    <property type="protein sequence ID" value="MBW83014.1"/>
    <property type="molecule type" value="Transcribed_RNA"/>
</dbReference>
<protein>
    <submittedName>
        <fullName evidence="2">Uncharacterized protein</fullName>
    </submittedName>
</protein>
<organism evidence="2">
    <name type="scientific">Rhizophora mucronata</name>
    <name type="common">Asiatic mangrove</name>
    <dbReference type="NCBI Taxonomy" id="61149"/>
    <lineage>
        <taxon>Eukaryota</taxon>
        <taxon>Viridiplantae</taxon>
        <taxon>Streptophyta</taxon>
        <taxon>Embryophyta</taxon>
        <taxon>Tracheophyta</taxon>
        <taxon>Spermatophyta</taxon>
        <taxon>Magnoliopsida</taxon>
        <taxon>eudicotyledons</taxon>
        <taxon>Gunneridae</taxon>
        <taxon>Pentapetalae</taxon>
        <taxon>rosids</taxon>
        <taxon>fabids</taxon>
        <taxon>Malpighiales</taxon>
        <taxon>Rhizophoraceae</taxon>
        <taxon>Rhizophora</taxon>
    </lineage>
</organism>
<dbReference type="AlphaFoldDB" id="A0A2P2IP67"/>
<feature type="chain" id="PRO_5015150776" evidence="1">
    <location>
        <begin position="20"/>
        <end position="53"/>
    </location>
</feature>
<sequence length="53" mass="6118">MIGMLSFFFFLVLKIIEHAHLLALSFPSRPTSSMVKCYTSTFNIVNKKKKKSH</sequence>
<evidence type="ECO:0000256" key="1">
    <source>
        <dbReference type="SAM" id="SignalP"/>
    </source>
</evidence>
<reference evidence="2" key="1">
    <citation type="submission" date="2018-02" db="EMBL/GenBank/DDBJ databases">
        <title>Rhizophora mucronata_Transcriptome.</title>
        <authorList>
            <person name="Meera S.P."/>
            <person name="Sreeshan A."/>
            <person name="Augustine A."/>
        </authorList>
    </citation>
    <scope>NUCLEOTIDE SEQUENCE</scope>
    <source>
        <tissue evidence="2">Leaf</tissue>
    </source>
</reference>
<accession>A0A2P2IP67</accession>
<proteinExistence type="predicted"/>
<feature type="signal peptide" evidence="1">
    <location>
        <begin position="1"/>
        <end position="19"/>
    </location>
</feature>
<evidence type="ECO:0000313" key="2">
    <source>
        <dbReference type="EMBL" id="MBW83014.1"/>
    </source>
</evidence>
<name>A0A2P2IP67_RHIMU</name>
<keyword evidence="1" id="KW-0732">Signal</keyword>